<dbReference type="OrthoDB" id="9805474at2"/>
<accession>H6LJ18</accession>
<evidence type="ECO:0000313" key="2">
    <source>
        <dbReference type="EMBL" id="AFA47381.1"/>
    </source>
</evidence>
<dbReference type="SUPFAM" id="SSF55785">
    <property type="entry name" value="PYP-like sensor domain (PAS domain)"/>
    <property type="match status" value="1"/>
</dbReference>
<dbReference type="InterPro" id="IPR000160">
    <property type="entry name" value="GGDEF_dom"/>
</dbReference>
<dbReference type="NCBIfam" id="TIGR00229">
    <property type="entry name" value="sensory_box"/>
    <property type="match status" value="1"/>
</dbReference>
<reference evidence="3" key="1">
    <citation type="submission" date="2011-07" db="EMBL/GenBank/DDBJ databases">
        <title>Complete genome sequence of Acetobacterium woodii.</title>
        <authorList>
            <person name="Poehlein A."/>
            <person name="Schmidt S."/>
            <person name="Kaster A.-K."/>
            <person name="Goenrich M."/>
            <person name="Vollmers J."/>
            <person name="Thuermer A."/>
            <person name="Gottschalk G."/>
            <person name="Thauer R.K."/>
            <person name="Daniel R."/>
            <person name="Mueller V."/>
        </authorList>
    </citation>
    <scope>NUCLEOTIDE SEQUENCE [LARGE SCALE GENOMIC DNA]</scope>
    <source>
        <strain evidence="3">ATCC 29683 / DSM 1030 / JCM 2381 / KCTC 1655 / WB1</strain>
    </source>
</reference>
<dbReference type="PANTHER" id="PTHR45138:SF9">
    <property type="entry name" value="DIGUANYLATE CYCLASE DGCM-RELATED"/>
    <property type="match status" value="1"/>
</dbReference>
<dbReference type="GO" id="GO:0043709">
    <property type="term" value="P:cell adhesion involved in single-species biofilm formation"/>
    <property type="evidence" value="ECO:0007669"/>
    <property type="project" value="TreeGrafter"/>
</dbReference>
<dbReference type="InterPro" id="IPR029787">
    <property type="entry name" value="Nucleotide_cyclase"/>
</dbReference>
<dbReference type="GO" id="GO:0052621">
    <property type="term" value="F:diguanylate cyclase activity"/>
    <property type="evidence" value="ECO:0007669"/>
    <property type="project" value="TreeGrafter"/>
</dbReference>
<dbReference type="Pfam" id="PF00990">
    <property type="entry name" value="GGDEF"/>
    <property type="match status" value="1"/>
</dbReference>
<dbReference type="SUPFAM" id="SSF55073">
    <property type="entry name" value="Nucleotide cyclase"/>
    <property type="match status" value="1"/>
</dbReference>
<proteinExistence type="predicted"/>
<dbReference type="FunFam" id="3.30.70.270:FF:000001">
    <property type="entry name" value="Diguanylate cyclase domain protein"/>
    <property type="match status" value="1"/>
</dbReference>
<dbReference type="GO" id="GO:0005886">
    <property type="term" value="C:plasma membrane"/>
    <property type="evidence" value="ECO:0007669"/>
    <property type="project" value="TreeGrafter"/>
</dbReference>
<dbReference type="eggNOG" id="COG3706">
    <property type="taxonomic scope" value="Bacteria"/>
</dbReference>
<dbReference type="SMART" id="SM00267">
    <property type="entry name" value="GGDEF"/>
    <property type="match status" value="1"/>
</dbReference>
<name>H6LJ18_ACEWD</name>
<gene>
    <name evidence="2" type="ordered locus">Awo_c05820</name>
</gene>
<dbReference type="STRING" id="931626.Awo_c05820"/>
<dbReference type="NCBIfam" id="TIGR00254">
    <property type="entry name" value="GGDEF"/>
    <property type="match status" value="1"/>
</dbReference>
<dbReference type="CDD" id="cd01949">
    <property type="entry name" value="GGDEF"/>
    <property type="match status" value="1"/>
</dbReference>
<dbReference type="AlphaFoldDB" id="H6LJ18"/>
<keyword evidence="3" id="KW-1185">Reference proteome</keyword>
<dbReference type="GO" id="GO:1902201">
    <property type="term" value="P:negative regulation of bacterial-type flagellum-dependent cell motility"/>
    <property type="evidence" value="ECO:0007669"/>
    <property type="project" value="TreeGrafter"/>
</dbReference>
<dbReference type="HOGENOM" id="CLU_000445_11_4_9"/>
<dbReference type="InterPro" id="IPR000014">
    <property type="entry name" value="PAS"/>
</dbReference>
<dbReference type="Proteomes" id="UP000007177">
    <property type="component" value="Chromosome"/>
</dbReference>
<reference evidence="2 3" key="2">
    <citation type="journal article" date="2012" name="PLoS ONE">
        <title>An ancient pathway combining carbon dioxide fixation with the generation and utilization of a sodium ion gradient for ATP synthesis.</title>
        <authorList>
            <person name="Poehlein A."/>
            <person name="Schmidt S."/>
            <person name="Kaster A.K."/>
            <person name="Goenrich M."/>
            <person name="Vollmers J."/>
            <person name="Thurmer A."/>
            <person name="Bertsch J."/>
            <person name="Schuchmann K."/>
            <person name="Voigt B."/>
            <person name="Hecker M."/>
            <person name="Daniel R."/>
            <person name="Thauer R.K."/>
            <person name="Gottschalk G."/>
            <person name="Muller V."/>
        </authorList>
    </citation>
    <scope>NUCLEOTIDE SEQUENCE [LARGE SCALE GENOMIC DNA]</scope>
    <source>
        <strain evidence="3">ATCC 29683 / DSM 1030 / JCM 2381 / KCTC 1655 / WB1</strain>
    </source>
</reference>
<dbReference type="InterPro" id="IPR050469">
    <property type="entry name" value="Diguanylate_Cyclase"/>
</dbReference>
<dbReference type="RefSeq" id="WP_014354984.1">
    <property type="nucleotide sequence ID" value="NC_016894.1"/>
</dbReference>
<protein>
    <submittedName>
        <fullName evidence="2">Putative diguanylate cyclase containing PAS/PAC sensor</fullName>
    </submittedName>
</protein>
<dbReference type="EMBL" id="CP002987">
    <property type="protein sequence ID" value="AFA47381.1"/>
    <property type="molecule type" value="Genomic_DNA"/>
</dbReference>
<dbReference type="PROSITE" id="PS50887">
    <property type="entry name" value="GGDEF"/>
    <property type="match status" value="1"/>
</dbReference>
<dbReference type="InterPro" id="IPR043128">
    <property type="entry name" value="Rev_trsase/Diguanyl_cyclase"/>
</dbReference>
<dbReference type="Gene3D" id="3.30.450.20">
    <property type="entry name" value="PAS domain"/>
    <property type="match status" value="1"/>
</dbReference>
<dbReference type="Gene3D" id="3.30.70.270">
    <property type="match status" value="1"/>
</dbReference>
<feature type="domain" description="GGDEF" evidence="1">
    <location>
        <begin position="206"/>
        <end position="333"/>
    </location>
</feature>
<sequence>MLKTEVKELLQYLKNRISEDKIEACFFEKYANDPDFVELDTLVKGIRDNCKKHFEQIFDLLPDPTIITTMEDGKLLTYNKAFLKMVESRGAINVDESTNLHDLYFELDKRDQLIAELKRTGICENMEILVTDVNKEIFVGLVSAQAIKIEGESYVLSVIRDISEIKKMEAEIKRLATTDKLTQVFNRLKLDEYLQIELERSERTKAPFSIILMDIDSLKTINDVYGNPVGDQVLVELAGILKINVRSTDIAGRWGGEEFLVILPDTEVNGAIVLAEKLREIVEKTEFEKVGKLTASFGVTAYRKDLLPATLISRADLARNKAKLEGRNRVEYL</sequence>
<evidence type="ECO:0000313" key="3">
    <source>
        <dbReference type="Proteomes" id="UP000007177"/>
    </source>
</evidence>
<dbReference type="Pfam" id="PF13426">
    <property type="entry name" value="PAS_9"/>
    <property type="match status" value="1"/>
</dbReference>
<dbReference type="PANTHER" id="PTHR45138">
    <property type="entry name" value="REGULATORY COMPONENTS OF SENSORY TRANSDUCTION SYSTEM"/>
    <property type="match status" value="1"/>
</dbReference>
<organism evidence="2 3">
    <name type="scientific">Acetobacterium woodii (strain ATCC 29683 / DSM 1030 / JCM 2381 / KCTC 1655 / WB1)</name>
    <dbReference type="NCBI Taxonomy" id="931626"/>
    <lineage>
        <taxon>Bacteria</taxon>
        <taxon>Bacillati</taxon>
        <taxon>Bacillota</taxon>
        <taxon>Clostridia</taxon>
        <taxon>Eubacteriales</taxon>
        <taxon>Eubacteriaceae</taxon>
        <taxon>Acetobacterium</taxon>
    </lineage>
</organism>
<dbReference type="InterPro" id="IPR035965">
    <property type="entry name" value="PAS-like_dom_sf"/>
</dbReference>
<evidence type="ECO:0000259" key="1">
    <source>
        <dbReference type="PROSITE" id="PS50887"/>
    </source>
</evidence>
<dbReference type="KEGG" id="awo:Awo_c05820"/>